<reference evidence="2" key="2">
    <citation type="submission" date="2021-08" db="EMBL/GenBank/DDBJ databases">
        <authorList>
            <person name="Tani A."/>
            <person name="Ola A."/>
            <person name="Ogura Y."/>
            <person name="Katsura K."/>
            <person name="Hayashi T."/>
        </authorList>
    </citation>
    <scope>NUCLEOTIDE SEQUENCE</scope>
    <source>
        <strain evidence="2">DSM 17168</strain>
    </source>
</reference>
<comment type="caution">
    <text evidence="2">The sequence shown here is derived from an EMBL/GenBank/DDBJ whole genome shotgun (WGS) entry which is preliminary data.</text>
</comment>
<accession>A0ABQ4SL57</accession>
<protein>
    <submittedName>
        <fullName evidence="2">Uncharacterized protein</fullName>
    </submittedName>
</protein>
<proteinExistence type="predicted"/>
<keyword evidence="3" id="KW-1185">Reference proteome</keyword>
<name>A0ABQ4SL57_9HYPH</name>
<feature type="compositionally biased region" description="Pro residues" evidence="1">
    <location>
        <begin position="36"/>
        <end position="45"/>
    </location>
</feature>
<evidence type="ECO:0000313" key="2">
    <source>
        <dbReference type="EMBL" id="GJE03877.1"/>
    </source>
</evidence>
<gene>
    <name evidence="2" type="ORF">GMJLKIPL_5834</name>
</gene>
<feature type="region of interest" description="Disordered" evidence="1">
    <location>
        <begin position="1"/>
        <end position="52"/>
    </location>
</feature>
<dbReference type="EMBL" id="BPQQ01000095">
    <property type="protein sequence ID" value="GJE03877.1"/>
    <property type="molecule type" value="Genomic_DNA"/>
</dbReference>
<dbReference type="RefSeq" id="WP_238241253.1">
    <property type="nucleotide sequence ID" value="NZ_BPQQ01000095.1"/>
</dbReference>
<organism evidence="2 3">
    <name type="scientific">Methylobacterium isbiliense</name>
    <dbReference type="NCBI Taxonomy" id="315478"/>
    <lineage>
        <taxon>Bacteria</taxon>
        <taxon>Pseudomonadati</taxon>
        <taxon>Pseudomonadota</taxon>
        <taxon>Alphaproteobacteria</taxon>
        <taxon>Hyphomicrobiales</taxon>
        <taxon>Methylobacteriaceae</taxon>
        <taxon>Methylobacterium</taxon>
    </lineage>
</organism>
<evidence type="ECO:0000313" key="3">
    <source>
        <dbReference type="Proteomes" id="UP001055153"/>
    </source>
</evidence>
<dbReference type="Proteomes" id="UP001055153">
    <property type="component" value="Unassembled WGS sequence"/>
</dbReference>
<sequence>MIGKLISSALRRKEHPDIGENFGDAAMPDEALSFPPMQPLHPPPAQNDDPLQPLCEAVESELREAGFLR</sequence>
<reference evidence="2" key="1">
    <citation type="journal article" date="2021" name="Front. Microbiol.">
        <title>Comprehensive Comparative Genomics and Phenotyping of Methylobacterium Species.</title>
        <authorList>
            <person name="Alessa O."/>
            <person name="Ogura Y."/>
            <person name="Fujitani Y."/>
            <person name="Takami H."/>
            <person name="Hayashi T."/>
            <person name="Sahin N."/>
            <person name="Tani A."/>
        </authorList>
    </citation>
    <scope>NUCLEOTIDE SEQUENCE</scope>
    <source>
        <strain evidence="2">DSM 17168</strain>
    </source>
</reference>
<evidence type="ECO:0000256" key="1">
    <source>
        <dbReference type="SAM" id="MobiDB-lite"/>
    </source>
</evidence>